<sequence length="103" mass="11557">MKKTVFYLIIAILLSVFPSKVMASEKNPVPIETPNTEIPAEIKPLLNRLDEIKSMDKTNLDSSERKVLRIELREIKKEIRSNGGGLYISAGAIIIILLIIIIL</sequence>
<keyword evidence="1" id="KW-1133">Transmembrane helix</keyword>
<keyword evidence="2" id="KW-0732">Signal</keyword>
<comment type="caution">
    <text evidence="3">The sequence shown here is derived from an EMBL/GenBank/DDBJ whole genome shotgun (WGS) entry which is preliminary data.</text>
</comment>
<evidence type="ECO:0000313" key="4">
    <source>
        <dbReference type="Proteomes" id="UP001610104"/>
    </source>
</evidence>
<organism evidence="3 4">
    <name type="scientific">Gaetbulibacter aquiaggeris</name>
    <dbReference type="NCBI Taxonomy" id="1735373"/>
    <lineage>
        <taxon>Bacteria</taxon>
        <taxon>Pseudomonadati</taxon>
        <taxon>Bacteroidota</taxon>
        <taxon>Flavobacteriia</taxon>
        <taxon>Flavobacteriales</taxon>
        <taxon>Flavobacteriaceae</taxon>
        <taxon>Gaetbulibacter</taxon>
    </lineage>
</organism>
<reference evidence="3 4" key="1">
    <citation type="submission" date="2024-02" db="EMBL/GenBank/DDBJ databases">
        <title>A Gaetbulibacter species isolated from tidal flats and genomic insights of their niches.</title>
        <authorList>
            <person name="Ye Y."/>
        </authorList>
    </citation>
    <scope>NUCLEOTIDE SEQUENCE [LARGE SCALE GENOMIC DNA]</scope>
    <source>
        <strain evidence="3 4">KEM-8</strain>
    </source>
</reference>
<keyword evidence="4" id="KW-1185">Reference proteome</keyword>
<proteinExistence type="predicted"/>
<keyword evidence="1" id="KW-0472">Membrane</keyword>
<gene>
    <name evidence="3" type="ORF">V8G56_10465</name>
</gene>
<evidence type="ECO:0000313" key="3">
    <source>
        <dbReference type="EMBL" id="MFH6769159.1"/>
    </source>
</evidence>
<name>A0ABW7MQP0_9FLAO</name>
<feature type="signal peptide" evidence="2">
    <location>
        <begin position="1"/>
        <end position="23"/>
    </location>
</feature>
<dbReference type="RefSeq" id="WP_395438399.1">
    <property type="nucleotide sequence ID" value="NZ_JBAWKC010000003.1"/>
</dbReference>
<feature type="chain" id="PRO_5046834707" description="Seryl-tRNA synthetase" evidence="2">
    <location>
        <begin position="24"/>
        <end position="103"/>
    </location>
</feature>
<keyword evidence="1" id="KW-0812">Transmembrane</keyword>
<evidence type="ECO:0008006" key="5">
    <source>
        <dbReference type="Google" id="ProtNLM"/>
    </source>
</evidence>
<accession>A0ABW7MQP0</accession>
<dbReference type="Proteomes" id="UP001610104">
    <property type="component" value="Unassembled WGS sequence"/>
</dbReference>
<dbReference type="EMBL" id="JBAWKC010000003">
    <property type="protein sequence ID" value="MFH6769159.1"/>
    <property type="molecule type" value="Genomic_DNA"/>
</dbReference>
<evidence type="ECO:0000256" key="1">
    <source>
        <dbReference type="SAM" id="Phobius"/>
    </source>
</evidence>
<feature type="transmembrane region" description="Helical" evidence="1">
    <location>
        <begin position="84"/>
        <end position="102"/>
    </location>
</feature>
<evidence type="ECO:0000256" key="2">
    <source>
        <dbReference type="SAM" id="SignalP"/>
    </source>
</evidence>
<protein>
    <recommendedName>
        <fullName evidence="5">Seryl-tRNA synthetase</fullName>
    </recommendedName>
</protein>